<dbReference type="EMBL" id="AATP01000020">
    <property type="protein sequence ID" value="EAU39630.1"/>
    <property type="molecule type" value="Genomic_DNA"/>
</dbReference>
<dbReference type="Proteomes" id="UP000004310">
    <property type="component" value="Unassembled WGS sequence"/>
</dbReference>
<keyword evidence="1" id="KW-0812">Transmembrane</keyword>
<organism evidence="2 3">
    <name type="scientific">Fulvimarina pelagi HTCC2506</name>
    <dbReference type="NCBI Taxonomy" id="314231"/>
    <lineage>
        <taxon>Bacteria</taxon>
        <taxon>Pseudomonadati</taxon>
        <taxon>Pseudomonadota</taxon>
        <taxon>Alphaproteobacteria</taxon>
        <taxon>Hyphomicrobiales</taxon>
        <taxon>Aurantimonadaceae</taxon>
        <taxon>Fulvimarina</taxon>
    </lineage>
</organism>
<keyword evidence="3" id="KW-1185">Reference proteome</keyword>
<reference evidence="2 3" key="1">
    <citation type="journal article" date="2010" name="J. Bacteriol.">
        <title>Genome sequence of Fulvimarina pelagi HTCC2506T, a Mn(II)-oxidizing alphaproteobacterium possessing an aerobic anoxygenic photosynthetic gene cluster and Xanthorhodopsin.</title>
        <authorList>
            <person name="Kang I."/>
            <person name="Oh H.M."/>
            <person name="Lim S.I."/>
            <person name="Ferriera S."/>
            <person name="Giovannoni S.J."/>
            <person name="Cho J.C."/>
        </authorList>
    </citation>
    <scope>NUCLEOTIDE SEQUENCE [LARGE SCALE GENOMIC DNA]</scope>
    <source>
        <strain evidence="2 3">HTCC2506</strain>
    </source>
</reference>
<proteinExistence type="predicted"/>
<dbReference type="SUPFAM" id="SSF103481">
    <property type="entry name" value="Multidrug resistance efflux transporter EmrE"/>
    <property type="match status" value="1"/>
</dbReference>
<evidence type="ECO:0000313" key="2">
    <source>
        <dbReference type="EMBL" id="EAU39630.1"/>
    </source>
</evidence>
<keyword evidence="1" id="KW-1133">Transmembrane helix</keyword>
<name>Q0FXB4_9HYPH</name>
<sequence>MISIASALVMLARGVPFLRIQSTESAEDLASKGGARSSECDPIVALSGLLVIITLICLTSAFPVVPIATAIAIFFVEPHILPVLAGPLLGEPVELRRLAAVGIGLVGALIF</sequence>
<feature type="transmembrane region" description="Helical" evidence="1">
    <location>
        <begin position="43"/>
        <end position="76"/>
    </location>
</feature>
<protein>
    <submittedName>
        <fullName evidence="2">Putative transporter, permease protein</fullName>
    </submittedName>
</protein>
<feature type="non-terminal residue" evidence="2">
    <location>
        <position position="111"/>
    </location>
</feature>
<accession>Q0FXB4</accession>
<gene>
    <name evidence="2" type="ORF">FP2506_17259</name>
</gene>
<dbReference type="AlphaFoldDB" id="Q0FXB4"/>
<evidence type="ECO:0000256" key="1">
    <source>
        <dbReference type="SAM" id="Phobius"/>
    </source>
</evidence>
<dbReference type="eggNOG" id="COG0697">
    <property type="taxonomic scope" value="Bacteria"/>
</dbReference>
<dbReference type="STRING" id="217511.GCA_001463845_01753"/>
<dbReference type="InterPro" id="IPR037185">
    <property type="entry name" value="EmrE-like"/>
</dbReference>
<dbReference type="HOGENOM" id="CLU_2163683_0_0_5"/>
<comment type="caution">
    <text evidence="2">The sequence shown here is derived from an EMBL/GenBank/DDBJ whole genome shotgun (WGS) entry which is preliminary data.</text>
</comment>
<keyword evidence="1" id="KW-0472">Membrane</keyword>
<evidence type="ECO:0000313" key="3">
    <source>
        <dbReference type="Proteomes" id="UP000004310"/>
    </source>
</evidence>